<dbReference type="EMBL" id="VULO01000004">
    <property type="protein sequence ID" value="MSS84048.1"/>
    <property type="molecule type" value="Genomic_DNA"/>
</dbReference>
<evidence type="ECO:0000313" key="10">
    <source>
        <dbReference type="EMBL" id="MSS84048.1"/>
    </source>
</evidence>
<reference evidence="10 11" key="1">
    <citation type="submission" date="2019-08" db="EMBL/GenBank/DDBJ databases">
        <title>In-depth cultivation of the pig gut microbiome towards novel bacterial diversity and tailored functional studies.</title>
        <authorList>
            <person name="Wylensek D."/>
            <person name="Hitch T.C.A."/>
            <person name="Clavel T."/>
        </authorList>
    </citation>
    <scope>NUCLEOTIDE SEQUENCE [LARGE SCALE GENOMIC DNA]</scope>
    <source>
        <strain evidence="10 11">WB03_NA08</strain>
    </source>
</reference>
<evidence type="ECO:0000256" key="1">
    <source>
        <dbReference type="ARBA" id="ARBA00004651"/>
    </source>
</evidence>
<dbReference type="Proteomes" id="UP000470875">
    <property type="component" value="Unassembled WGS sequence"/>
</dbReference>
<feature type="region of interest" description="Disordered" evidence="8">
    <location>
        <begin position="1"/>
        <end position="27"/>
    </location>
</feature>
<name>A0A6N7W7D2_9ACTO</name>
<dbReference type="InterPro" id="IPR002549">
    <property type="entry name" value="AI-2E-like"/>
</dbReference>
<comment type="subcellular location">
    <subcellularLocation>
        <location evidence="1">Cell membrane</location>
        <topology evidence="1">Multi-pass membrane protein</topology>
    </subcellularLocation>
</comment>
<dbReference type="GO" id="GO:0005886">
    <property type="term" value="C:plasma membrane"/>
    <property type="evidence" value="ECO:0007669"/>
    <property type="project" value="UniProtKB-SubCell"/>
</dbReference>
<organism evidence="10 11">
    <name type="scientific">Scrofimicrobium canadense</name>
    <dbReference type="NCBI Taxonomy" id="2652290"/>
    <lineage>
        <taxon>Bacteria</taxon>
        <taxon>Bacillati</taxon>
        <taxon>Actinomycetota</taxon>
        <taxon>Actinomycetes</taxon>
        <taxon>Actinomycetales</taxon>
        <taxon>Actinomycetaceae</taxon>
        <taxon>Scrofimicrobium</taxon>
    </lineage>
</organism>
<keyword evidence="7 9" id="KW-0472">Membrane</keyword>
<dbReference type="AlphaFoldDB" id="A0A6N7W7D2"/>
<evidence type="ECO:0000256" key="6">
    <source>
        <dbReference type="ARBA" id="ARBA00022989"/>
    </source>
</evidence>
<keyword evidence="11" id="KW-1185">Reference proteome</keyword>
<feature type="transmembrane region" description="Helical" evidence="9">
    <location>
        <begin position="245"/>
        <end position="270"/>
    </location>
</feature>
<evidence type="ECO:0000256" key="9">
    <source>
        <dbReference type="SAM" id="Phobius"/>
    </source>
</evidence>
<feature type="transmembrane region" description="Helical" evidence="9">
    <location>
        <begin position="104"/>
        <end position="125"/>
    </location>
</feature>
<feature type="transmembrane region" description="Helical" evidence="9">
    <location>
        <begin position="276"/>
        <end position="297"/>
    </location>
</feature>
<dbReference type="PANTHER" id="PTHR21716">
    <property type="entry name" value="TRANSMEMBRANE PROTEIN"/>
    <property type="match status" value="1"/>
</dbReference>
<feature type="transmembrane region" description="Helical" evidence="9">
    <location>
        <begin position="48"/>
        <end position="68"/>
    </location>
</feature>
<feature type="transmembrane region" description="Helical" evidence="9">
    <location>
        <begin position="304"/>
        <end position="325"/>
    </location>
</feature>
<evidence type="ECO:0000256" key="2">
    <source>
        <dbReference type="ARBA" id="ARBA00009773"/>
    </source>
</evidence>
<evidence type="ECO:0000256" key="7">
    <source>
        <dbReference type="ARBA" id="ARBA00023136"/>
    </source>
</evidence>
<feature type="transmembrane region" description="Helical" evidence="9">
    <location>
        <begin position="74"/>
        <end position="92"/>
    </location>
</feature>
<dbReference type="Pfam" id="PF01594">
    <property type="entry name" value="AI-2E_transport"/>
    <property type="match status" value="1"/>
</dbReference>
<gene>
    <name evidence="10" type="ORF">FYJ24_04560</name>
</gene>
<sequence length="397" mass="42117">MSETQPPASRRPSTENNRAEHTSPMTKSPKIADISVKHGILTRISSPFSFGFTATLGVLVALLLAMALSDLSTVLIYILLAMFAALGLNPAVESLTHKGVKRGWAIVIVFFVFALVLGGVLAFIIPTVITQVAQFVKDAPRLVDEAQKSDWFLWIQDRFGDGVNDAIDHVTSFVTDPANLATLGGGALQVGASVISGVSGTVITIVLTLYFLSSLSSIKEGFYRLTPARGRENLAKITDKITASIGGYLIGMVILAACNAAVAFVLYLVLKLPFPALMAVLAFGITLIPLIGSVLYWGIASIAALFTGPVAAIIFAVAYLVYMQIEAYVLTPRVMTRTIEIPGALVVIGALVGGTLLGLIGALVAIPITASLLLIIKQVWVPRQDAKVEPLPRFSGE</sequence>
<keyword evidence="4" id="KW-1003">Cell membrane</keyword>
<keyword evidence="5 9" id="KW-0812">Transmembrane</keyword>
<evidence type="ECO:0000256" key="4">
    <source>
        <dbReference type="ARBA" id="ARBA00022475"/>
    </source>
</evidence>
<comment type="similarity">
    <text evidence="2">Belongs to the autoinducer-2 exporter (AI-2E) (TC 2.A.86) family.</text>
</comment>
<dbReference type="PANTHER" id="PTHR21716:SF53">
    <property type="entry name" value="PERMEASE PERM-RELATED"/>
    <property type="match status" value="1"/>
</dbReference>
<evidence type="ECO:0000256" key="5">
    <source>
        <dbReference type="ARBA" id="ARBA00022692"/>
    </source>
</evidence>
<dbReference type="RefSeq" id="WP_154544010.1">
    <property type="nucleotide sequence ID" value="NZ_VULO01000004.1"/>
</dbReference>
<evidence type="ECO:0000256" key="8">
    <source>
        <dbReference type="SAM" id="MobiDB-lite"/>
    </source>
</evidence>
<protein>
    <submittedName>
        <fullName evidence="10">AI-2E family transporter</fullName>
    </submittedName>
</protein>
<proteinExistence type="inferred from homology"/>
<comment type="caution">
    <text evidence="10">The sequence shown here is derived from an EMBL/GenBank/DDBJ whole genome shotgun (WGS) entry which is preliminary data.</text>
</comment>
<keyword evidence="3" id="KW-0813">Transport</keyword>
<evidence type="ECO:0000256" key="3">
    <source>
        <dbReference type="ARBA" id="ARBA00022448"/>
    </source>
</evidence>
<accession>A0A6N7W7D2</accession>
<feature type="transmembrane region" description="Helical" evidence="9">
    <location>
        <begin position="190"/>
        <end position="212"/>
    </location>
</feature>
<keyword evidence="6 9" id="KW-1133">Transmembrane helix</keyword>
<feature type="transmembrane region" description="Helical" evidence="9">
    <location>
        <begin position="345"/>
        <end position="376"/>
    </location>
</feature>
<evidence type="ECO:0000313" key="11">
    <source>
        <dbReference type="Proteomes" id="UP000470875"/>
    </source>
</evidence>